<evidence type="ECO:0000313" key="3">
    <source>
        <dbReference type="Proteomes" id="UP000271603"/>
    </source>
</evidence>
<feature type="domain" description="Amidase" evidence="1">
    <location>
        <begin position="23"/>
        <end position="436"/>
    </location>
</feature>
<dbReference type="Pfam" id="PF01425">
    <property type="entry name" value="Amidase"/>
    <property type="match status" value="1"/>
</dbReference>
<dbReference type="InterPro" id="IPR023631">
    <property type="entry name" value="Amidase_dom"/>
</dbReference>
<dbReference type="InterPro" id="IPR036928">
    <property type="entry name" value="AS_sf"/>
</dbReference>
<name>A0A447QIC7_SERRU</name>
<dbReference type="EMBL" id="LR134155">
    <property type="protein sequence ID" value="VEA69845.1"/>
    <property type="molecule type" value="Genomic_DNA"/>
</dbReference>
<dbReference type="NCBIfam" id="NF005460">
    <property type="entry name" value="PRK07056.1"/>
    <property type="match status" value="1"/>
</dbReference>
<dbReference type="AlphaFoldDB" id="A0A447QIC7"/>
<dbReference type="InterPro" id="IPR020556">
    <property type="entry name" value="Amidase_CS"/>
</dbReference>
<dbReference type="SUPFAM" id="SSF75304">
    <property type="entry name" value="Amidase signature (AS) enzymes"/>
    <property type="match status" value="1"/>
</dbReference>
<dbReference type="PROSITE" id="PS00571">
    <property type="entry name" value="AMIDASES"/>
    <property type="match status" value="1"/>
</dbReference>
<dbReference type="PANTHER" id="PTHR11895">
    <property type="entry name" value="TRANSAMIDASE"/>
    <property type="match status" value="1"/>
</dbReference>
<dbReference type="Proteomes" id="UP000271603">
    <property type="component" value="Chromosome"/>
</dbReference>
<dbReference type="InterPro" id="IPR000120">
    <property type="entry name" value="Amidase"/>
</dbReference>
<evidence type="ECO:0000259" key="1">
    <source>
        <dbReference type="Pfam" id="PF01425"/>
    </source>
</evidence>
<sequence>MENWTLRQAAAALACGDVTSERLTAAALARIDDPQGEGARAFISVYHDWARRQARDADRRRAAGQPLSALDGVPVSVKDLFDVAGEATRGGSRALAHAPAAQRHAAVVQRLLQAGAVVIGKTNMTEFAYSGLGINPHYGTPANPWRRQERRIPGGSSSGAAVAVSDGMGFGAIGSDTGGSVRIPAAFCGLTGYKPSASRIDMAGVQPLSPSLDSVGVIAHGLEDCIALDALIAQQPLQPLARPLAQARFALPQTLALDDLDEAVSTAFQRALRQLRQAGAQIDALPCDEFAELAAINASGGFTALESWQWHQTLIAEQAAAYDPRVLSRIRRGAALGDEDGNRLREQRRDWQRRVTASLQGYHALLMPSVPFVAPTIAELEADEALYFRINGAALRNPSIINFLDGCAVSLPIQPPGEAPVGLMVAGLTQQDEALLGWALSIERCLAGA</sequence>
<dbReference type="PANTHER" id="PTHR11895:SF176">
    <property type="entry name" value="AMIDASE AMID-RELATED"/>
    <property type="match status" value="1"/>
</dbReference>
<dbReference type="EC" id="3.5.1.86" evidence="2"/>
<dbReference type="GO" id="GO:0050537">
    <property type="term" value="F:mandelamide amidase activity"/>
    <property type="evidence" value="ECO:0007669"/>
    <property type="project" value="UniProtKB-EC"/>
</dbReference>
<organism evidence="2 3">
    <name type="scientific">Serratia rubidaea</name>
    <name type="common">Serratia marinorubra</name>
    <dbReference type="NCBI Taxonomy" id="61652"/>
    <lineage>
        <taxon>Bacteria</taxon>
        <taxon>Pseudomonadati</taxon>
        <taxon>Pseudomonadota</taxon>
        <taxon>Gammaproteobacteria</taxon>
        <taxon>Enterobacterales</taxon>
        <taxon>Yersiniaceae</taxon>
        <taxon>Serratia</taxon>
    </lineage>
</organism>
<keyword evidence="2" id="KW-0378">Hydrolase</keyword>
<protein>
    <submittedName>
        <fullName evidence="2">Mandelamide hydrolase</fullName>
        <ecNumber evidence="2">3.5.1.86</ecNumber>
    </submittedName>
</protein>
<dbReference type="Gene3D" id="3.90.1300.10">
    <property type="entry name" value="Amidase signature (AS) domain"/>
    <property type="match status" value="1"/>
</dbReference>
<gene>
    <name evidence="2" type="primary">mdlY</name>
    <name evidence="2" type="ORF">NCTC9419_01333</name>
</gene>
<proteinExistence type="predicted"/>
<reference evidence="2 3" key="1">
    <citation type="submission" date="2018-12" db="EMBL/GenBank/DDBJ databases">
        <authorList>
            <consortium name="Pathogen Informatics"/>
        </authorList>
    </citation>
    <scope>NUCLEOTIDE SEQUENCE [LARGE SCALE GENOMIC DNA]</scope>
    <source>
        <strain evidence="2 3">NCTC9419</strain>
    </source>
</reference>
<dbReference type="STRING" id="61652.AXX16_1438"/>
<evidence type="ECO:0000313" key="2">
    <source>
        <dbReference type="EMBL" id="VEA69845.1"/>
    </source>
</evidence>
<accession>A0A447QIC7</accession>